<dbReference type="RefSeq" id="WP_071316014.1">
    <property type="nucleotide sequence ID" value="NZ_CP063356.2"/>
</dbReference>
<dbReference type="OrthoDB" id="384327at2"/>
<gene>
    <name evidence="15" type="ORF">AWH56_021455</name>
    <name evidence="14" type="ORF">AWH56_04650</name>
</gene>
<reference evidence="15 16" key="3">
    <citation type="journal article" date="2019" name="Int. J. Syst. Evol. Microbiol.">
        <title>Anaerobacillus isosaccharinicus sp. nov., an alkaliphilic bacterium which degrades isosaccharinic acid.</title>
        <authorList>
            <person name="Bassil N.M."/>
            <person name="Lloyd J.R."/>
        </authorList>
    </citation>
    <scope>NUCLEOTIDE SEQUENCE [LARGE SCALE GENOMIC DNA]</scope>
    <source>
        <strain evidence="15 16">NB2006</strain>
    </source>
</reference>
<reference evidence="15 16" key="2">
    <citation type="journal article" date="2017" name="Genome Announc.">
        <title>Draft Genome Sequences of Four Alkaliphilic Bacteria Belonging to the Anaerobacillus Genus.</title>
        <authorList>
            <person name="Bassil N.M."/>
            <person name="Lloyd J.R."/>
        </authorList>
    </citation>
    <scope>NUCLEOTIDE SEQUENCE [LARGE SCALE GENOMIC DNA]</scope>
    <source>
        <strain evidence="15 16">NB2006</strain>
    </source>
</reference>
<evidence type="ECO:0000256" key="5">
    <source>
        <dbReference type="ARBA" id="ARBA00022448"/>
    </source>
</evidence>
<evidence type="ECO:0000256" key="2">
    <source>
        <dbReference type="ARBA" id="ARBA00008697"/>
    </source>
</evidence>
<dbReference type="EMBL" id="LQXD01000029">
    <property type="protein sequence ID" value="OIJ22760.1"/>
    <property type="molecule type" value="Genomic_DNA"/>
</dbReference>
<keyword evidence="9 11" id="KW-0472">Membrane</keyword>
<comment type="similarity">
    <text evidence="2">Belongs to the ABC-4 integral membrane protein family. HrtB subfamily.</text>
</comment>
<dbReference type="InterPro" id="IPR051125">
    <property type="entry name" value="ABC-4/HrtB_transporter"/>
</dbReference>
<evidence type="ECO:0000256" key="4">
    <source>
        <dbReference type="ARBA" id="ARBA00016962"/>
    </source>
</evidence>
<feature type="transmembrane region" description="Helical" evidence="11">
    <location>
        <begin position="336"/>
        <end position="356"/>
    </location>
</feature>
<dbReference type="PANTHER" id="PTHR43738">
    <property type="entry name" value="ABC TRANSPORTER, MEMBRANE PROTEIN"/>
    <property type="match status" value="1"/>
</dbReference>
<keyword evidence="7 11" id="KW-0812">Transmembrane</keyword>
<feature type="domain" description="ABC3 transporter permease C-terminal" evidence="12">
    <location>
        <begin position="253"/>
        <end position="364"/>
    </location>
</feature>
<evidence type="ECO:0000313" key="14">
    <source>
        <dbReference type="EMBL" id="OIJ22760.1"/>
    </source>
</evidence>
<comment type="subcellular location">
    <subcellularLocation>
        <location evidence="1">Cell membrane</location>
        <topology evidence="1">Multi-pass membrane protein</topology>
    </subcellularLocation>
</comment>
<comment type="function">
    <text evidence="10">Part of the ABC transporter complex hrt involved in hemin import. Responsible for the translocation of the substrate across the membrane.</text>
</comment>
<evidence type="ECO:0000256" key="10">
    <source>
        <dbReference type="ARBA" id="ARBA00024973"/>
    </source>
</evidence>
<protein>
    <recommendedName>
        <fullName evidence="4">Putative hemin transport system permease protein HrtB</fullName>
    </recommendedName>
</protein>
<comment type="subunit">
    <text evidence="3">The complex is composed of two ATP-binding proteins (HrtA), two transmembrane proteins (HrtB) and a solute-binding protein.</text>
</comment>
<dbReference type="KEGG" id="aia:AWH56_021455"/>
<accession>A0A1S2MDS6</accession>
<evidence type="ECO:0000256" key="9">
    <source>
        <dbReference type="ARBA" id="ARBA00023136"/>
    </source>
</evidence>
<dbReference type="GO" id="GO:0051301">
    <property type="term" value="P:cell division"/>
    <property type="evidence" value="ECO:0007669"/>
    <property type="project" value="UniProtKB-KW"/>
</dbReference>
<organism evidence="14 16">
    <name type="scientific">Anaerobacillus isosaccharinicus</name>
    <dbReference type="NCBI Taxonomy" id="1532552"/>
    <lineage>
        <taxon>Bacteria</taxon>
        <taxon>Bacillati</taxon>
        <taxon>Bacillota</taxon>
        <taxon>Bacilli</taxon>
        <taxon>Bacillales</taxon>
        <taxon>Bacillaceae</taxon>
        <taxon>Anaerobacillus</taxon>
    </lineage>
</organism>
<feature type="domain" description="MacB-like periplasmic core" evidence="13">
    <location>
        <begin position="22"/>
        <end position="196"/>
    </location>
</feature>
<evidence type="ECO:0000313" key="16">
    <source>
        <dbReference type="Proteomes" id="UP000180175"/>
    </source>
</evidence>
<feature type="transmembrane region" description="Helical" evidence="11">
    <location>
        <begin position="12"/>
        <end position="32"/>
    </location>
</feature>
<sequence length="372" mass="40176">MFLALKELAHGKLRFSMIATIIVLISWLVFILSGLGNGLATLTAGAFQTMQAEYVVYEEGSRASMNRSVLSEDLVAQLEEQPNVRAAAPMGSALRNVSKIESVEAEKVDVALLGILPGSFLEPNIIEGKALDSNEPMHVIANQTLKEDGFMIGDLLRIEGSTEEMEIVGFVENQTYNHIPAIFVTIDKWRTIQFAAPGSDRGIEAPVNAIMLQGEAIDPEQLKLAFSETQTVTKAEAIKGIPGYSEQNGTIMLMLAFLLAISAFVLAVFFYVLTLQKTNQFGIMKAMGASNSFLGKAIVSQVFLLSLGSILIGILLTIGTALVLPDGMPFDLDPTLVITYGIVLLVLSVLSSLLSVRKITKIDPLKAIGRVE</sequence>
<dbReference type="GO" id="GO:0005886">
    <property type="term" value="C:plasma membrane"/>
    <property type="evidence" value="ECO:0007669"/>
    <property type="project" value="UniProtKB-SubCell"/>
</dbReference>
<keyword evidence="14" id="KW-0131">Cell cycle</keyword>
<keyword evidence="8 11" id="KW-1133">Transmembrane helix</keyword>
<keyword evidence="14" id="KW-0132">Cell division</keyword>
<dbReference type="InterPro" id="IPR003838">
    <property type="entry name" value="ABC3_permease_C"/>
</dbReference>
<dbReference type="AlphaFoldDB" id="A0A1S2MDS6"/>
<feature type="transmembrane region" description="Helical" evidence="11">
    <location>
        <begin position="251"/>
        <end position="273"/>
    </location>
</feature>
<dbReference type="Pfam" id="PF02687">
    <property type="entry name" value="FtsX"/>
    <property type="match status" value="1"/>
</dbReference>
<reference evidence="14 16" key="1">
    <citation type="submission" date="2016-10" db="EMBL/GenBank/DDBJ databases">
        <title>Draft genome sequences of four alkaliphilic bacteria belonging to the Anaerobacillus genus.</title>
        <authorList>
            <person name="Bassil N.M."/>
            <person name="Lloyd J.R."/>
        </authorList>
    </citation>
    <scope>NUCLEOTIDE SEQUENCE [LARGE SCALE GENOMIC DNA]</scope>
    <source>
        <strain evidence="14 16">NB2006</strain>
    </source>
</reference>
<dbReference type="Pfam" id="PF12704">
    <property type="entry name" value="MacB_PCD"/>
    <property type="match status" value="1"/>
</dbReference>
<reference evidence="15" key="4">
    <citation type="submission" date="2020-10" db="EMBL/GenBank/DDBJ databases">
        <authorList>
            <person name="Bassil N.M."/>
            <person name="Lloyd J.R."/>
        </authorList>
    </citation>
    <scope>NUCLEOTIDE SEQUENCE</scope>
    <source>
        <strain evidence="15">NB2006</strain>
    </source>
</reference>
<dbReference type="InterPro" id="IPR025857">
    <property type="entry name" value="MacB_PCD"/>
</dbReference>
<evidence type="ECO:0000256" key="7">
    <source>
        <dbReference type="ARBA" id="ARBA00022692"/>
    </source>
</evidence>
<evidence type="ECO:0000256" key="6">
    <source>
        <dbReference type="ARBA" id="ARBA00022475"/>
    </source>
</evidence>
<feature type="transmembrane region" description="Helical" evidence="11">
    <location>
        <begin position="293"/>
        <end position="324"/>
    </location>
</feature>
<keyword evidence="6" id="KW-1003">Cell membrane</keyword>
<dbReference type="EMBL" id="CP063356">
    <property type="protein sequence ID" value="QOY35233.1"/>
    <property type="molecule type" value="Genomic_DNA"/>
</dbReference>
<keyword evidence="5" id="KW-0813">Transport</keyword>
<evidence type="ECO:0000256" key="3">
    <source>
        <dbReference type="ARBA" id="ARBA00011131"/>
    </source>
</evidence>
<keyword evidence="16" id="KW-1185">Reference proteome</keyword>
<evidence type="ECO:0000256" key="8">
    <source>
        <dbReference type="ARBA" id="ARBA00022989"/>
    </source>
</evidence>
<name>A0A1S2MDS6_9BACI</name>
<dbReference type="PANTHER" id="PTHR43738:SF1">
    <property type="entry name" value="HEMIN TRANSPORT SYSTEM PERMEASE PROTEIN HRTB-RELATED"/>
    <property type="match status" value="1"/>
</dbReference>
<evidence type="ECO:0000259" key="12">
    <source>
        <dbReference type="Pfam" id="PF02687"/>
    </source>
</evidence>
<dbReference type="Proteomes" id="UP000180175">
    <property type="component" value="Chromosome"/>
</dbReference>
<evidence type="ECO:0000313" key="15">
    <source>
        <dbReference type="EMBL" id="QOY35233.1"/>
    </source>
</evidence>
<evidence type="ECO:0000256" key="11">
    <source>
        <dbReference type="SAM" id="Phobius"/>
    </source>
</evidence>
<evidence type="ECO:0000256" key="1">
    <source>
        <dbReference type="ARBA" id="ARBA00004651"/>
    </source>
</evidence>
<evidence type="ECO:0000259" key="13">
    <source>
        <dbReference type="Pfam" id="PF12704"/>
    </source>
</evidence>
<proteinExistence type="inferred from homology"/>